<dbReference type="SUPFAM" id="SSF50985">
    <property type="entry name" value="RCC1/BLIP-II"/>
    <property type="match status" value="1"/>
</dbReference>
<protein>
    <recommendedName>
        <fullName evidence="4">RCC1 domain-containing protein 1</fullName>
    </recommendedName>
</protein>
<dbReference type="InterPro" id="IPR052830">
    <property type="entry name" value="RCC1_domain-containing"/>
</dbReference>
<dbReference type="Pfam" id="PF00415">
    <property type="entry name" value="RCC1"/>
    <property type="match status" value="1"/>
</dbReference>
<dbReference type="InterPro" id="IPR000408">
    <property type="entry name" value="Reg_chr_condens"/>
</dbReference>
<feature type="repeat" description="RCC1" evidence="1">
    <location>
        <begin position="276"/>
        <end position="345"/>
    </location>
</feature>
<evidence type="ECO:0008006" key="4">
    <source>
        <dbReference type="Google" id="ProtNLM"/>
    </source>
</evidence>
<dbReference type="AlphaFoldDB" id="A0AAV2H0Y2"/>
<dbReference type="PANTHER" id="PTHR46849">
    <property type="entry name" value="RCC1 DOMAIN-CONTAINING PROTEIN 1"/>
    <property type="match status" value="1"/>
</dbReference>
<dbReference type="InterPro" id="IPR009091">
    <property type="entry name" value="RCC1/BLIP-II"/>
</dbReference>
<reference evidence="2 3" key="1">
    <citation type="submission" date="2024-04" db="EMBL/GenBank/DDBJ databases">
        <authorList>
            <consortium name="Genoscope - CEA"/>
            <person name="William W."/>
        </authorList>
    </citation>
    <scope>NUCLEOTIDE SEQUENCE [LARGE SCALE GENOMIC DNA]</scope>
</reference>
<dbReference type="PRINTS" id="PR00633">
    <property type="entry name" value="RCCNDNSATION"/>
</dbReference>
<sequence>MPTSLYGCGFDGFSQLSSFLLTNSDNLSRNAKPDQKKRNAKIIWPIQLFLNLSDSNTVYSNAITWARVVVTIKKDQNSYTSYVTELPESEQCLREQKDQSQLLNVLDQSIVVAASDKDVVLKESVDAKINIIFKDDNINAQALQMENITEGTSMKRIVRGGHKYFFSACDTKLVKLKASKCTSKCTCDEANLVMRFEIDPIIMGISIKDVSCGKEHVLLLGENGSIYSYGFGSRGQLGHNSVEGNSSPTLIEALDGLQMRAIAAGGWHSAAISDIGDLYMWGWNESGQLGISLVKNERNNSGSLSVSFDETVHVQAEPHCIAMNEEFNAVAVACGARHTAFLSDDGKVYVCGWNDYGQLGLGHLESQRKFTEVEALQKLKCVHIFAGQWNTFFVCEIKLNDKKVKF</sequence>
<dbReference type="Pfam" id="PF13540">
    <property type="entry name" value="RCC1_2"/>
    <property type="match status" value="1"/>
</dbReference>
<keyword evidence="3" id="KW-1185">Reference proteome</keyword>
<evidence type="ECO:0000256" key="1">
    <source>
        <dbReference type="PROSITE-ProRule" id="PRU00235"/>
    </source>
</evidence>
<gene>
    <name evidence="2" type="ORF">GSLYS_00001466001</name>
</gene>
<dbReference type="Proteomes" id="UP001497497">
    <property type="component" value="Unassembled WGS sequence"/>
</dbReference>
<dbReference type="Gene3D" id="2.130.10.30">
    <property type="entry name" value="Regulator of chromosome condensation 1/beta-lactamase-inhibitor protein II"/>
    <property type="match status" value="1"/>
</dbReference>
<organism evidence="2 3">
    <name type="scientific">Lymnaea stagnalis</name>
    <name type="common">Great pond snail</name>
    <name type="synonym">Helix stagnalis</name>
    <dbReference type="NCBI Taxonomy" id="6523"/>
    <lineage>
        <taxon>Eukaryota</taxon>
        <taxon>Metazoa</taxon>
        <taxon>Spiralia</taxon>
        <taxon>Lophotrochozoa</taxon>
        <taxon>Mollusca</taxon>
        <taxon>Gastropoda</taxon>
        <taxon>Heterobranchia</taxon>
        <taxon>Euthyneura</taxon>
        <taxon>Panpulmonata</taxon>
        <taxon>Hygrophila</taxon>
        <taxon>Lymnaeoidea</taxon>
        <taxon>Lymnaeidae</taxon>
        <taxon>Lymnaea</taxon>
    </lineage>
</organism>
<dbReference type="PROSITE" id="PS00626">
    <property type="entry name" value="RCC1_2"/>
    <property type="match status" value="2"/>
</dbReference>
<feature type="repeat" description="RCC1" evidence="1">
    <location>
        <begin position="346"/>
        <end position="397"/>
    </location>
</feature>
<dbReference type="PANTHER" id="PTHR46849:SF1">
    <property type="entry name" value="RCC1 DOMAIN-CONTAINING PROTEIN 1"/>
    <property type="match status" value="1"/>
</dbReference>
<dbReference type="PROSITE" id="PS50012">
    <property type="entry name" value="RCC1_3"/>
    <property type="match status" value="3"/>
</dbReference>
<evidence type="ECO:0000313" key="3">
    <source>
        <dbReference type="Proteomes" id="UP001497497"/>
    </source>
</evidence>
<proteinExistence type="predicted"/>
<feature type="repeat" description="RCC1" evidence="1">
    <location>
        <begin position="224"/>
        <end position="275"/>
    </location>
</feature>
<dbReference type="EMBL" id="CAXITT010000015">
    <property type="protein sequence ID" value="CAL1527289.1"/>
    <property type="molecule type" value="Genomic_DNA"/>
</dbReference>
<evidence type="ECO:0000313" key="2">
    <source>
        <dbReference type="EMBL" id="CAL1527289.1"/>
    </source>
</evidence>
<name>A0AAV2H0Y2_LYMST</name>
<comment type="caution">
    <text evidence="2">The sequence shown here is derived from an EMBL/GenBank/DDBJ whole genome shotgun (WGS) entry which is preliminary data.</text>
</comment>
<accession>A0AAV2H0Y2</accession>